<evidence type="ECO:0000313" key="2">
    <source>
        <dbReference type="EMBL" id="TDO24471.1"/>
    </source>
</evidence>
<accession>A0A4R6IQJ6</accession>
<evidence type="ECO:0000256" key="1">
    <source>
        <dbReference type="SAM" id="SignalP"/>
    </source>
</evidence>
<keyword evidence="1" id="KW-0732">Signal</keyword>
<name>A0A4R6IQJ6_9SPHI</name>
<dbReference type="RefSeq" id="WP_133552481.1">
    <property type="nucleotide sequence ID" value="NZ_SNWM01000001.1"/>
</dbReference>
<reference evidence="2 3" key="1">
    <citation type="submission" date="2019-03" db="EMBL/GenBank/DDBJ databases">
        <title>Genomic Encyclopedia of Archaeal and Bacterial Type Strains, Phase II (KMG-II): from individual species to whole genera.</title>
        <authorList>
            <person name="Goeker M."/>
        </authorList>
    </citation>
    <scope>NUCLEOTIDE SEQUENCE [LARGE SCALE GENOMIC DNA]</scope>
    <source>
        <strain evidence="2 3">DSM 19034</strain>
    </source>
</reference>
<gene>
    <name evidence="2" type="ORF">CLV32_0760</name>
</gene>
<feature type="chain" id="PRO_5020640618" evidence="1">
    <location>
        <begin position="27"/>
        <end position="186"/>
    </location>
</feature>
<organism evidence="2 3">
    <name type="scientific">Pedobacter duraquae</name>
    <dbReference type="NCBI Taxonomy" id="425511"/>
    <lineage>
        <taxon>Bacteria</taxon>
        <taxon>Pseudomonadati</taxon>
        <taxon>Bacteroidota</taxon>
        <taxon>Sphingobacteriia</taxon>
        <taxon>Sphingobacteriales</taxon>
        <taxon>Sphingobacteriaceae</taxon>
        <taxon>Pedobacter</taxon>
    </lineage>
</organism>
<evidence type="ECO:0000313" key="3">
    <source>
        <dbReference type="Proteomes" id="UP000295499"/>
    </source>
</evidence>
<dbReference type="AlphaFoldDB" id="A0A4R6IQJ6"/>
<protein>
    <submittedName>
        <fullName evidence="2">Uncharacterized protein</fullName>
    </submittedName>
</protein>
<dbReference type="Proteomes" id="UP000295499">
    <property type="component" value="Unassembled WGS sequence"/>
</dbReference>
<keyword evidence="3" id="KW-1185">Reference proteome</keyword>
<comment type="caution">
    <text evidence="2">The sequence shown here is derived from an EMBL/GenBank/DDBJ whole genome shotgun (WGS) entry which is preliminary data.</text>
</comment>
<feature type="signal peptide" evidence="1">
    <location>
        <begin position="1"/>
        <end position="26"/>
    </location>
</feature>
<sequence>MNSIILSSRRYCLSMLLFSIVLLAIACNGNTAAEQPLSAEKVVVSKHSDPFMDYLKQVVGLSMNEFNTEHIKSINRQYAAELPLALYDGQHERPDSIQVSVTAGSDKGPAELILLLPPASAARPTVGTIIKNFGKPDSLPKDFPMPKDPLPLRFTQFDKQTELTIRSGANQEASARVETIVILKKK</sequence>
<proteinExistence type="predicted"/>
<dbReference type="EMBL" id="SNWM01000001">
    <property type="protein sequence ID" value="TDO24471.1"/>
    <property type="molecule type" value="Genomic_DNA"/>
</dbReference>